<evidence type="ECO:0000256" key="3">
    <source>
        <dbReference type="ARBA" id="ARBA00022490"/>
    </source>
</evidence>
<dbReference type="OrthoDB" id="10264550at2759"/>
<keyword evidence="3" id="KW-0963">Cytoplasm</keyword>
<dbReference type="Proteomes" id="UP000192223">
    <property type="component" value="Unplaced"/>
</dbReference>
<gene>
    <name evidence="5" type="primary">LOC108741537</name>
</gene>
<dbReference type="STRING" id="224129.A0A1W4X753"/>
<dbReference type="InParanoid" id="A0A1W4X753"/>
<comment type="subcellular location">
    <subcellularLocation>
        <location evidence="1">Cytoplasm</location>
    </subcellularLocation>
</comment>
<dbReference type="InterPro" id="IPR026151">
    <property type="entry name" value="Maspardin"/>
</dbReference>
<sequence>MSYVSDLSQSQEYLSFRSGVPLRRIVVDSDNSKGWKVYDCGPRKVRCPLICLPPVSGTADIFFKQALALSAKGIRVIAAEPPVYWSVKEWCEGFKRLLDYLETDKVHIYGASLGGYLAQKFAEHTYKCPRVASLMLCNTFTDTAVFKSHESAAIYWILPGLVLKRMVMGNFMTKKVDAEIIEAIDFMVERLESLPQTELASRLTLNCIKGYVEAHKLSNIPVTIMDVFDEYALSNAVREELYKCYPQAKLAHLKSGGNFPFLSRCDEVNMHLLIHLRQFENTNVAASDKPIFTRRNSYT</sequence>
<name>A0A1W4X753_AGRPL</name>
<reference evidence="5" key="1">
    <citation type="submission" date="2025-08" db="UniProtKB">
        <authorList>
            <consortium name="RefSeq"/>
        </authorList>
    </citation>
    <scope>IDENTIFICATION</scope>
    <source>
        <tissue evidence="5">Entire body</tissue>
    </source>
</reference>
<dbReference type="GO" id="GO:0005737">
    <property type="term" value="C:cytoplasm"/>
    <property type="evidence" value="ECO:0007669"/>
    <property type="project" value="UniProtKB-SubCell"/>
</dbReference>
<dbReference type="SUPFAM" id="SSF53474">
    <property type="entry name" value="alpha/beta-Hydrolases"/>
    <property type="match status" value="1"/>
</dbReference>
<evidence type="ECO:0000313" key="4">
    <source>
        <dbReference type="Proteomes" id="UP000192223"/>
    </source>
</evidence>
<protein>
    <submittedName>
        <fullName evidence="5">Maspardin-like</fullName>
    </submittedName>
</protein>
<dbReference type="RefSeq" id="XP_018331869.1">
    <property type="nucleotide sequence ID" value="XM_018476367.2"/>
</dbReference>
<evidence type="ECO:0000256" key="2">
    <source>
        <dbReference type="ARBA" id="ARBA00008645"/>
    </source>
</evidence>
<dbReference type="PANTHER" id="PTHR15913:SF0">
    <property type="entry name" value="MASPARDIN"/>
    <property type="match status" value="1"/>
</dbReference>
<evidence type="ECO:0000313" key="5">
    <source>
        <dbReference type="RefSeq" id="XP_018331869.1"/>
    </source>
</evidence>
<organism evidence="4 5">
    <name type="scientific">Agrilus planipennis</name>
    <name type="common">Emerald ash borer</name>
    <name type="synonym">Agrilus marcopoli</name>
    <dbReference type="NCBI Taxonomy" id="224129"/>
    <lineage>
        <taxon>Eukaryota</taxon>
        <taxon>Metazoa</taxon>
        <taxon>Ecdysozoa</taxon>
        <taxon>Arthropoda</taxon>
        <taxon>Hexapoda</taxon>
        <taxon>Insecta</taxon>
        <taxon>Pterygota</taxon>
        <taxon>Neoptera</taxon>
        <taxon>Endopterygota</taxon>
        <taxon>Coleoptera</taxon>
        <taxon>Polyphaga</taxon>
        <taxon>Elateriformia</taxon>
        <taxon>Buprestoidea</taxon>
        <taxon>Buprestidae</taxon>
        <taxon>Agrilinae</taxon>
        <taxon>Agrilus</taxon>
    </lineage>
</organism>
<dbReference type="PANTHER" id="PTHR15913">
    <property type="entry name" value="ACID CLUSTER PROTEIN 33"/>
    <property type="match status" value="1"/>
</dbReference>
<dbReference type="AlphaFoldDB" id="A0A1W4X753"/>
<dbReference type="GeneID" id="108741537"/>
<comment type="similarity">
    <text evidence="2">Belongs to the AB hydrolase superfamily.</text>
</comment>
<accession>A0A1W4X753</accession>
<dbReference type="InterPro" id="IPR029058">
    <property type="entry name" value="AB_hydrolase_fold"/>
</dbReference>
<evidence type="ECO:0000256" key="1">
    <source>
        <dbReference type="ARBA" id="ARBA00004496"/>
    </source>
</evidence>
<dbReference type="Gene3D" id="3.40.50.1820">
    <property type="entry name" value="alpha/beta hydrolase"/>
    <property type="match status" value="1"/>
</dbReference>
<keyword evidence="4" id="KW-1185">Reference proteome</keyword>
<dbReference type="KEGG" id="apln:108741537"/>
<proteinExistence type="inferred from homology"/>